<organism evidence="2 3">
    <name type="scientific">Chitinophaga fulva</name>
    <dbReference type="NCBI Taxonomy" id="2728842"/>
    <lineage>
        <taxon>Bacteria</taxon>
        <taxon>Pseudomonadati</taxon>
        <taxon>Bacteroidota</taxon>
        <taxon>Chitinophagia</taxon>
        <taxon>Chitinophagales</taxon>
        <taxon>Chitinophagaceae</taxon>
        <taxon>Chitinophaga</taxon>
    </lineage>
</organism>
<keyword evidence="3" id="KW-1185">Reference proteome</keyword>
<accession>A0A848GRV3</accession>
<reference evidence="2 3" key="1">
    <citation type="submission" date="2020-04" db="EMBL/GenBank/DDBJ databases">
        <title>Chitinophaga sp. G-6-1-13 sp. nov., isolated from soil.</title>
        <authorList>
            <person name="Dahal R.H."/>
            <person name="Chaudhary D.K."/>
        </authorList>
    </citation>
    <scope>NUCLEOTIDE SEQUENCE [LARGE SCALE GENOMIC DNA]</scope>
    <source>
        <strain evidence="2 3">G-6-1-13</strain>
    </source>
</reference>
<comment type="caution">
    <text evidence="2">The sequence shown here is derived from an EMBL/GenBank/DDBJ whole genome shotgun (WGS) entry which is preliminary data.</text>
</comment>
<proteinExistence type="predicted"/>
<protein>
    <recommendedName>
        <fullName evidence="4">DUF4369 domain-containing protein</fullName>
    </recommendedName>
</protein>
<keyword evidence="1" id="KW-0732">Signal</keyword>
<sequence length="188" mass="22083">MKGKKLSLWMSGLMMMTCLGAMAQQKITGIYLTSADYIQNKMTYTETNGHLYKARLYALAPKDHILLTHGGEQTKLEKDRFFALQLKDGKIFHMKGGESYELLNRNPQLFLYRRKLPVSPKTYPEQSYRYYFSTGENNLQELTTRNIKQAFVAKKDLPERLDAAFRDNDDLMAYDTFHHMYKLEWLIK</sequence>
<dbReference type="AlphaFoldDB" id="A0A848GRV3"/>
<dbReference type="EMBL" id="JABBGC010000003">
    <property type="protein sequence ID" value="NML40241.1"/>
    <property type="molecule type" value="Genomic_DNA"/>
</dbReference>
<feature type="signal peptide" evidence="1">
    <location>
        <begin position="1"/>
        <end position="23"/>
    </location>
</feature>
<evidence type="ECO:0008006" key="4">
    <source>
        <dbReference type="Google" id="ProtNLM"/>
    </source>
</evidence>
<feature type="chain" id="PRO_5032550307" description="DUF4369 domain-containing protein" evidence="1">
    <location>
        <begin position="24"/>
        <end position="188"/>
    </location>
</feature>
<name>A0A848GRV3_9BACT</name>
<gene>
    <name evidence="2" type="ORF">HHL17_23780</name>
</gene>
<evidence type="ECO:0000313" key="2">
    <source>
        <dbReference type="EMBL" id="NML40241.1"/>
    </source>
</evidence>
<dbReference type="Proteomes" id="UP000583266">
    <property type="component" value="Unassembled WGS sequence"/>
</dbReference>
<evidence type="ECO:0000313" key="3">
    <source>
        <dbReference type="Proteomes" id="UP000583266"/>
    </source>
</evidence>
<dbReference type="RefSeq" id="WP_169227351.1">
    <property type="nucleotide sequence ID" value="NZ_JABBGC010000003.1"/>
</dbReference>
<evidence type="ECO:0000256" key="1">
    <source>
        <dbReference type="SAM" id="SignalP"/>
    </source>
</evidence>